<dbReference type="Gene3D" id="3.40.50.300">
    <property type="entry name" value="P-loop containing nucleotide triphosphate hydrolases"/>
    <property type="match status" value="1"/>
</dbReference>
<name>X1AHD9_9ZZZZ</name>
<protein>
    <submittedName>
        <fullName evidence="2">Uncharacterized protein</fullName>
    </submittedName>
</protein>
<dbReference type="SUPFAM" id="SSF52540">
    <property type="entry name" value="P-loop containing nucleoside triphosphate hydrolases"/>
    <property type="match status" value="1"/>
</dbReference>
<organism evidence="2">
    <name type="scientific">marine sediment metagenome</name>
    <dbReference type="NCBI Taxonomy" id="412755"/>
    <lineage>
        <taxon>unclassified sequences</taxon>
        <taxon>metagenomes</taxon>
        <taxon>ecological metagenomes</taxon>
    </lineage>
</organism>
<dbReference type="InterPro" id="IPR027417">
    <property type="entry name" value="P-loop_NTPase"/>
</dbReference>
<dbReference type="AlphaFoldDB" id="X1AHD9"/>
<reference evidence="2" key="1">
    <citation type="journal article" date="2014" name="Front. Microbiol.">
        <title>High frequency of phylogenetically diverse reductive dehalogenase-homologous genes in deep subseafloor sedimentary metagenomes.</title>
        <authorList>
            <person name="Kawai M."/>
            <person name="Futagami T."/>
            <person name="Toyoda A."/>
            <person name="Takaki Y."/>
            <person name="Nishi S."/>
            <person name="Hori S."/>
            <person name="Arai W."/>
            <person name="Tsubouchi T."/>
            <person name="Morono Y."/>
            <person name="Uchiyama I."/>
            <person name="Ito T."/>
            <person name="Fujiyama A."/>
            <person name="Inagaki F."/>
            <person name="Takami H."/>
        </authorList>
    </citation>
    <scope>NUCLEOTIDE SEQUENCE</scope>
    <source>
        <strain evidence="2">Expedition CK06-06</strain>
    </source>
</reference>
<accession>X1AHD9</accession>
<proteinExistence type="predicted"/>
<feature type="region of interest" description="Disordered" evidence="1">
    <location>
        <begin position="12"/>
        <end position="32"/>
    </location>
</feature>
<feature type="non-terminal residue" evidence="2">
    <location>
        <position position="270"/>
    </location>
</feature>
<evidence type="ECO:0000313" key="2">
    <source>
        <dbReference type="EMBL" id="GAG81404.1"/>
    </source>
</evidence>
<gene>
    <name evidence="2" type="ORF">S01H4_33668</name>
</gene>
<comment type="caution">
    <text evidence="2">The sequence shown here is derived from an EMBL/GenBank/DDBJ whole genome shotgun (WGS) entry which is preliminary data.</text>
</comment>
<dbReference type="EMBL" id="BART01017741">
    <property type="protein sequence ID" value="GAG81404.1"/>
    <property type="molecule type" value="Genomic_DNA"/>
</dbReference>
<evidence type="ECO:0000256" key="1">
    <source>
        <dbReference type="SAM" id="MobiDB-lite"/>
    </source>
</evidence>
<sequence length="270" mass="29626">MQTQDLFNRKTTIYPDTPLNEPLPASGQANPLSRYSLTGSSDELEKKRLDEVFVLADIALLGQATVLYAAPNCGKTLAVLSLITDAIAENRIDAHHLFYINADDYFSGLIEKVKIAEKFGFHMIGEGYRDFRAENLLGLQQAMIDSDTAAGSVVILDTTKRFTDLMSKKVVSTFTALNRRFVSQGGTVIALAHVNKKKGDNGKSVYAGTSDIIDDFDCAYVIEVLDDGTESGKRVIAFENLKSRGSVEAKVYFSYMSPDCVSGYTELLES</sequence>